<feature type="signal peptide" evidence="2">
    <location>
        <begin position="1"/>
        <end position="23"/>
    </location>
</feature>
<keyword evidence="2" id="KW-0732">Signal</keyword>
<dbReference type="EMBL" id="CP054614">
    <property type="protein sequence ID" value="QKS58971.1"/>
    <property type="molecule type" value="Genomic_DNA"/>
</dbReference>
<evidence type="ECO:0000256" key="2">
    <source>
        <dbReference type="SAM" id="SignalP"/>
    </source>
</evidence>
<proteinExistence type="predicted"/>
<dbReference type="RefSeq" id="WP_110898693.1">
    <property type="nucleotide sequence ID" value="NZ_CP054614.1"/>
</dbReference>
<accession>A0ABX6QAI5</accession>
<feature type="domain" description="M23ase beta-sheet core" evidence="3">
    <location>
        <begin position="230"/>
        <end position="319"/>
    </location>
</feature>
<evidence type="ECO:0000256" key="1">
    <source>
        <dbReference type="SAM" id="MobiDB-lite"/>
    </source>
</evidence>
<dbReference type="CDD" id="cd12797">
    <property type="entry name" value="M23_peptidase"/>
    <property type="match status" value="1"/>
</dbReference>
<protein>
    <submittedName>
        <fullName evidence="4">M23 family metallopeptidase</fullName>
    </submittedName>
</protein>
<dbReference type="Pfam" id="PF01551">
    <property type="entry name" value="Peptidase_M23"/>
    <property type="match status" value="1"/>
</dbReference>
<dbReference type="PANTHER" id="PTHR21666">
    <property type="entry name" value="PEPTIDASE-RELATED"/>
    <property type="match status" value="1"/>
</dbReference>
<feature type="region of interest" description="Disordered" evidence="1">
    <location>
        <begin position="32"/>
        <end position="68"/>
    </location>
</feature>
<keyword evidence="5" id="KW-1185">Reference proteome</keyword>
<dbReference type="PROSITE" id="PS51257">
    <property type="entry name" value="PROKAR_LIPOPROTEIN"/>
    <property type="match status" value="1"/>
</dbReference>
<evidence type="ECO:0000313" key="4">
    <source>
        <dbReference type="EMBL" id="QKS58971.1"/>
    </source>
</evidence>
<reference evidence="4 5" key="1">
    <citation type="submission" date="2020-06" db="EMBL/GenBank/DDBJ databases">
        <title>Complete genome of Paenibacillus barcinonensis KACC11450.</title>
        <authorList>
            <person name="Kim M."/>
            <person name="Park Y.-J."/>
            <person name="Shin J.-H."/>
        </authorList>
    </citation>
    <scope>NUCLEOTIDE SEQUENCE [LARGE SCALE GENOMIC DNA]</scope>
    <source>
        <strain evidence="4 5">KACC11450</strain>
    </source>
</reference>
<gene>
    <name evidence="4" type="ORF">HUB98_24000</name>
</gene>
<organism evidence="4 5">
    <name type="scientific">Paenibacillus barcinonensis</name>
    <dbReference type="NCBI Taxonomy" id="198119"/>
    <lineage>
        <taxon>Bacteria</taxon>
        <taxon>Bacillati</taxon>
        <taxon>Bacillota</taxon>
        <taxon>Bacilli</taxon>
        <taxon>Bacillales</taxon>
        <taxon>Paenibacillaceae</taxon>
        <taxon>Paenibacillus</taxon>
    </lineage>
</organism>
<dbReference type="InterPro" id="IPR011055">
    <property type="entry name" value="Dup_hybrid_motif"/>
</dbReference>
<dbReference type="InterPro" id="IPR016047">
    <property type="entry name" value="M23ase_b-sheet_dom"/>
</dbReference>
<feature type="chain" id="PRO_5046012332" evidence="2">
    <location>
        <begin position="24"/>
        <end position="352"/>
    </location>
</feature>
<dbReference type="SUPFAM" id="SSF51261">
    <property type="entry name" value="Duplicated hybrid motif"/>
    <property type="match status" value="1"/>
</dbReference>
<sequence>MMNKKWKLLFLTMSAFVLLTACTSNKITSDEAEQAEKQASEQAAGQKDNSDTSSKETNPGVEDHKQVTPENLIATMTNGSKDAIYNQFTPEMKQAVSLEDFKLSADGFLQGTNAWKQVVHAEINGLKEYAWIDDSGTKGIRAYFTEDHQIGGLNITPLESYPDTDNKLTQTEFQFPMKGDMFIFWGGHSVLENYHYEHVTQRYALDIVRKVDGASYQGDAKVNANYYAFGQPLYAAADGTVVEIKNDIEDNVPGVMNPKEPAGNYVVINHGNGEYSITGHIKKGSVAVKKGDKVKQGDLIGDLGNSGNSSEAHLHFQVSDGPDLFTSRSLHIRWADQSQNLTRGNTVQGLPE</sequence>
<evidence type="ECO:0000259" key="3">
    <source>
        <dbReference type="Pfam" id="PF01551"/>
    </source>
</evidence>
<dbReference type="Proteomes" id="UP000509327">
    <property type="component" value="Chromosome"/>
</dbReference>
<evidence type="ECO:0000313" key="5">
    <source>
        <dbReference type="Proteomes" id="UP000509327"/>
    </source>
</evidence>
<dbReference type="PANTHER" id="PTHR21666:SF270">
    <property type="entry name" value="MUREIN HYDROLASE ACTIVATOR ENVC"/>
    <property type="match status" value="1"/>
</dbReference>
<dbReference type="InterPro" id="IPR050570">
    <property type="entry name" value="Cell_wall_metabolism_enzyme"/>
</dbReference>
<dbReference type="Gene3D" id="2.70.70.10">
    <property type="entry name" value="Glucose Permease (Domain IIA)"/>
    <property type="match status" value="1"/>
</dbReference>
<name>A0ABX6QAI5_PAEBA</name>